<keyword evidence="2" id="KW-1185">Reference proteome</keyword>
<reference evidence="1 2" key="1">
    <citation type="submission" date="2020-03" db="EMBL/GenBank/DDBJ databases">
        <title>Tamlana sp. nov, isolated from XXX.</title>
        <authorList>
            <person name="Cao W.R."/>
        </authorList>
    </citation>
    <scope>NUCLEOTIDE SEQUENCE [LARGE SCALE GENOMIC DNA]</scope>
    <source>
        <strain evidence="1 2">HST1-43</strain>
    </source>
</reference>
<organism evidence="1 2">
    <name type="scientific">Tamlana crocina</name>
    <dbReference type="NCBI Taxonomy" id="393006"/>
    <lineage>
        <taxon>Bacteria</taxon>
        <taxon>Pseudomonadati</taxon>
        <taxon>Bacteroidota</taxon>
        <taxon>Flavobacteriia</taxon>
        <taxon>Flavobacteriales</taxon>
        <taxon>Flavobacteriaceae</taxon>
        <taxon>Tamlana</taxon>
    </lineage>
</organism>
<dbReference type="EMBL" id="JAAVJS010000213">
    <property type="protein sequence ID" value="NJX17054.1"/>
    <property type="molecule type" value="Genomic_DNA"/>
</dbReference>
<dbReference type="Proteomes" id="UP000760545">
    <property type="component" value="Unassembled WGS sequence"/>
</dbReference>
<comment type="caution">
    <text evidence="1">The sequence shown here is derived from an EMBL/GenBank/DDBJ whole genome shotgun (WGS) entry which is preliminary data.</text>
</comment>
<gene>
    <name evidence="1" type="ORF">HC176_16385</name>
</gene>
<proteinExistence type="predicted"/>
<evidence type="ECO:0000313" key="2">
    <source>
        <dbReference type="Proteomes" id="UP000760545"/>
    </source>
</evidence>
<feature type="non-terminal residue" evidence="1">
    <location>
        <position position="144"/>
    </location>
</feature>
<evidence type="ECO:0000313" key="1">
    <source>
        <dbReference type="EMBL" id="NJX17054.1"/>
    </source>
</evidence>
<name>A0ABX1DJ24_9FLAO</name>
<accession>A0ABX1DJ24</accession>
<protein>
    <submittedName>
        <fullName evidence="1">Uncharacterized protein</fullName>
    </submittedName>
</protein>
<sequence length="144" mass="17549">MLGNNYNKLRLLFSQIPPYGASQSKLNSRKWYVKARGIREIYEMEQVQYIHDITRERNNPNIFVRRESHIAMVDFLGWESLRFLPYLKKEMNLWQQIKIVEKLYAHYPDAQIKYLKKVYGTQRPYAQELLMRIIRKFNLFTEVE</sequence>